<dbReference type="GO" id="GO:0016787">
    <property type="term" value="F:hydrolase activity"/>
    <property type="evidence" value="ECO:0007669"/>
    <property type="project" value="UniProtKB-KW"/>
</dbReference>
<evidence type="ECO:0000256" key="1">
    <source>
        <dbReference type="ARBA" id="ARBA00022801"/>
    </source>
</evidence>
<dbReference type="EMBL" id="MVFC01000019">
    <property type="protein sequence ID" value="OON76194.1"/>
    <property type="molecule type" value="Genomic_DNA"/>
</dbReference>
<evidence type="ECO:0000313" key="5">
    <source>
        <dbReference type="Proteomes" id="UP000190539"/>
    </source>
</evidence>
<evidence type="ECO:0000256" key="3">
    <source>
        <dbReference type="SAM" id="SignalP"/>
    </source>
</evidence>
<comment type="caution">
    <text evidence="4">The sequence shown here is derived from an EMBL/GenBank/DDBJ whole genome shotgun (WGS) entry which is preliminary data.</text>
</comment>
<dbReference type="Pfam" id="PF04203">
    <property type="entry name" value="Sortase"/>
    <property type="match status" value="1"/>
</dbReference>
<dbReference type="STRING" id="83656.B1H18_21470"/>
<dbReference type="SUPFAM" id="SSF63817">
    <property type="entry name" value="Sortase"/>
    <property type="match status" value="1"/>
</dbReference>
<reference evidence="4 5" key="1">
    <citation type="submission" date="2017-02" db="EMBL/GenBank/DDBJ databases">
        <title>Draft Genome Sequence of Streptomyces tsukubaensis F601, a Producer of the immunosuppressant tacrolimus FK506.</title>
        <authorList>
            <person name="Zong G."/>
            <person name="Zhong C."/>
            <person name="Fu J."/>
            <person name="Qin R."/>
            <person name="Cao G."/>
        </authorList>
    </citation>
    <scope>NUCLEOTIDE SEQUENCE [LARGE SCALE GENOMIC DNA]</scope>
    <source>
        <strain evidence="4 5">F601</strain>
    </source>
</reference>
<keyword evidence="5" id="KW-1185">Reference proteome</keyword>
<dbReference type="OrthoDB" id="525039at2"/>
<feature type="compositionally biased region" description="Basic and acidic residues" evidence="2">
    <location>
        <begin position="55"/>
        <end position="64"/>
    </location>
</feature>
<dbReference type="CDD" id="cd05829">
    <property type="entry name" value="Sortase_F"/>
    <property type="match status" value="1"/>
</dbReference>
<dbReference type="Proteomes" id="UP000190539">
    <property type="component" value="Unassembled WGS sequence"/>
</dbReference>
<dbReference type="NCBIfam" id="NF033748">
    <property type="entry name" value="class_F_sortase"/>
    <property type="match status" value="1"/>
</dbReference>
<accession>A0A1V4A5E6</accession>
<keyword evidence="1" id="KW-0378">Hydrolase</keyword>
<feature type="signal peptide" evidence="3">
    <location>
        <begin position="1"/>
        <end position="25"/>
    </location>
</feature>
<feature type="chain" id="PRO_5039405386" evidence="3">
    <location>
        <begin position="26"/>
        <end position="210"/>
    </location>
</feature>
<dbReference type="InterPro" id="IPR005754">
    <property type="entry name" value="Sortase"/>
</dbReference>
<protein>
    <submittedName>
        <fullName evidence="4">Class F sortase</fullName>
    </submittedName>
</protein>
<dbReference type="AlphaFoldDB" id="A0A1V4A5E6"/>
<organism evidence="4 5">
    <name type="scientific">Streptomyces tsukubensis</name>
    <dbReference type="NCBI Taxonomy" id="83656"/>
    <lineage>
        <taxon>Bacteria</taxon>
        <taxon>Bacillati</taxon>
        <taxon>Actinomycetota</taxon>
        <taxon>Actinomycetes</taxon>
        <taxon>Kitasatosporales</taxon>
        <taxon>Streptomycetaceae</taxon>
        <taxon>Streptomyces</taxon>
    </lineage>
</organism>
<evidence type="ECO:0000313" key="4">
    <source>
        <dbReference type="EMBL" id="OON76194.1"/>
    </source>
</evidence>
<evidence type="ECO:0000256" key="2">
    <source>
        <dbReference type="SAM" id="MobiDB-lite"/>
    </source>
</evidence>
<dbReference type="Gene3D" id="2.40.260.10">
    <property type="entry name" value="Sortase"/>
    <property type="match status" value="1"/>
</dbReference>
<dbReference type="RefSeq" id="WP_077970059.1">
    <property type="nucleotide sequence ID" value="NZ_CP045178.1"/>
</dbReference>
<dbReference type="PROSITE" id="PS51257">
    <property type="entry name" value="PROKAR_LIPOPROTEIN"/>
    <property type="match status" value="1"/>
</dbReference>
<proteinExistence type="predicted"/>
<gene>
    <name evidence="4" type="ORF">B1H18_21470</name>
</gene>
<feature type="region of interest" description="Disordered" evidence="2">
    <location>
        <begin position="28"/>
        <end position="64"/>
    </location>
</feature>
<keyword evidence="3" id="KW-0732">Signal</keyword>
<dbReference type="InterPro" id="IPR042001">
    <property type="entry name" value="Sortase_F"/>
</dbReference>
<feature type="compositionally biased region" description="Low complexity" evidence="2">
    <location>
        <begin position="28"/>
        <end position="48"/>
    </location>
</feature>
<sequence>MSPFSRRAACWALGLSVLLTGCGHATPASTPHATTSSSHDSSPEPNASGRSHPRSSPERGDHAPARLLIPDAGVDTSVMPLGLAADRTIEVPPAVAHDTAGWYRYGPTPGEKGPAVVLGHVTTGPHRAGVFQRLERLRRGARIVVRLENGSSARFTVDRLRTVGKDAFPTKEVYGDVPDAQLRLITCGGDRTAAGYDSNVIVFAHRVSAP</sequence>
<name>A0A1V4A5E6_9ACTN</name>
<dbReference type="InterPro" id="IPR023365">
    <property type="entry name" value="Sortase_dom-sf"/>
</dbReference>